<keyword evidence="10" id="KW-1185">Reference proteome</keyword>
<dbReference type="InterPro" id="IPR011009">
    <property type="entry name" value="Kinase-like_dom_sf"/>
</dbReference>
<keyword evidence="2" id="KW-0479">Metal-binding</keyword>
<dbReference type="InterPro" id="IPR020472">
    <property type="entry name" value="WD40_PAC1"/>
</dbReference>
<organism evidence="9 10">
    <name type="scientific">Acorus gramineus</name>
    <name type="common">Dwarf sweet flag</name>
    <dbReference type="NCBI Taxonomy" id="55184"/>
    <lineage>
        <taxon>Eukaryota</taxon>
        <taxon>Viridiplantae</taxon>
        <taxon>Streptophyta</taxon>
        <taxon>Embryophyta</taxon>
        <taxon>Tracheophyta</taxon>
        <taxon>Spermatophyta</taxon>
        <taxon>Magnoliopsida</taxon>
        <taxon>Liliopsida</taxon>
        <taxon>Acoraceae</taxon>
        <taxon>Acorus</taxon>
    </lineage>
</organism>
<evidence type="ECO:0000256" key="2">
    <source>
        <dbReference type="ARBA" id="ARBA00022723"/>
    </source>
</evidence>
<evidence type="ECO:0000256" key="7">
    <source>
        <dbReference type="PROSITE-ProRule" id="PRU00221"/>
    </source>
</evidence>
<evidence type="ECO:0000256" key="5">
    <source>
        <dbReference type="ARBA" id="ARBA00022833"/>
    </source>
</evidence>
<keyword evidence="4 6" id="KW-0863">Zinc-finger</keyword>
<dbReference type="PRINTS" id="PR00320">
    <property type="entry name" value="GPROTEINBRPT"/>
</dbReference>
<dbReference type="InterPro" id="IPR001680">
    <property type="entry name" value="WD40_rpt"/>
</dbReference>
<dbReference type="PROSITE" id="PS50294">
    <property type="entry name" value="WD_REPEATS_REGION"/>
    <property type="match status" value="1"/>
</dbReference>
<dbReference type="InterPro" id="IPR044715">
    <property type="entry name" value="WDR86-like"/>
</dbReference>
<keyword evidence="5" id="KW-0862">Zinc</keyword>
<dbReference type="SMART" id="SM00184">
    <property type="entry name" value="RING"/>
    <property type="match status" value="1"/>
</dbReference>
<dbReference type="InterPro" id="IPR017907">
    <property type="entry name" value="Znf_RING_CS"/>
</dbReference>
<feature type="domain" description="RING-type" evidence="8">
    <location>
        <begin position="13"/>
        <end position="58"/>
    </location>
</feature>
<evidence type="ECO:0000256" key="3">
    <source>
        <dbReference type="ARBA" id="ARBA00022737"/>
    </source>
</evidence>
<dbReference type="InterPro" id="IPR027370">
    <property type="entry name" value="Znf-RING_euk"/>
</dbReference>
<dbReference type="InterPro" id="IPR001841">
    <property type="entry name" value="Znf_RING"/>
</dbReference>
<evidence type="ECO:0000256" key="1">
    <source>
        <dbReference type="ARBA" id="ARBA00022574"/>
    </source>
</evidence>
<dbReference type="SUPFAM" id="SSF50978">
    <property type="entry name" value="WD40 repeat-like"/>
    <property type="match status" value="1"/>
</dbReference>
<evidence type="ECO:0000259" key="8">
    <source>
        <dbReference type="PROSITE" id="PS50089"/>
    </source>
</evidence>
<dbReference type="InterPro" id="IPR000719">
    <property type="entry name" value="Prot_kinase_dom"/>
</dbReference>
<evidence type="ECO:0000313" key="10">
    <source>
        <dbReference type="Proteomes" id="UP001179952"/>
    </source>
</evidence>
<gene>
    <name evidence="9" type="ORF">QJS04_geneDACA009201</name>
</gene>
<evidence type="ECO:0000313" key="9">
    <source>
        <dbReference type="EMBL" id="KAK1263577.1"/>
    </source>
</evidence>
<dbReference type="PROSITE" id="PS50089">
    <property type="entry name" value="ZF_RING_2"/>
    <property type="match status" value="1"/>
</dbReference>
<dbReference type="GO" id="GO:0008270">
    <property type="term" value="F:zinc ion binding"/>
    <property type="evidence" value="ECO:0007669"/>
    <property type="project" value="UniProtKB-KW"/>
</dbReference>
<reference evidence="9" key="2">
    <citation type="submission" date="2023-06" db="EMBL/GenBank/DDBJ databases">
        <authorList>
            <person name="Ma L."/>
            <person name="Liu K.-W."/>
            <person name="Li Z."/>
            <person name="Hsiao Y.-Y."/>
            <person name="Qi Y."/>
            <person name="Fu T."/>
            <person name="Tang G."/>
            <person name="Zhang D."/>
            <person name="Sun W.-H."/>
            <person name="Liu D.-K."/>
            <person name="Li Y."/>
            <person name="Chen G.-Z."/>
            <person name="Liu X.-D."/>
            <person name="Liao X.-Y."/>
            <person name="Jiang Y.-T."/>
            <person name="Yu X."/>
            <person name="Hao Y."/>
            <person name="Huang J."/>
            <person name="Zhao X.-W."/>
            <person name="Ke S."/>
            <person name="Chen Y.-Y."/>
            <person name="Wu W.-L."/>
            <person name="Hsu J.-L."/>
            <person name="Lin Y.-F."/>
            <person name="Huang M.-D."/>
            <person name="Li C.-Y."/>
            <person name="Huang L."/>
            <person name="Wang Z.-W."/>
            <person name="Zhao X."/>
            <person name="Zhong W.-Y."/>
            <person name="Peng D.-H."/>
            <person name="Ahmad S."/>
            <person name="Lan S."/>
            <person name="Zhang J.-S."/>
            <person name="Tsai W.-C."/>
            <person name="Van De Peer Y."/>
            <person name="Liu Z.-J."/>
        </authorList>
    </citation>
    <scope>NUCLEOTIDE SEQUENCE</scope>
    <source>
        <strain evidence="9">SCP</strain>
        <tissue evidence="9">Leaves</tissue>
    </source>
</reference>
<comment type="caution">
    <text evidence="9">The sequence shown here is derived from an EMBL/GenBank/DDBJ whole genome shotgun (WGS) entry which is preliminary data.</text>
</comment>
<dbReference type="InterPro" id="IPR015943">
    <property type="entry name" value="WD40/YVTN_repeat-like_dom_sf"/>
</dbReference>
<dbReference type="PANTHER" id="PTHR44489">
    <property type="match status" value="1"/>
</dbReference>
<proteinExistence type="predicted"/>
<dbReference type="PROSITE" id="PS00518">
    <property type="entry name" value="ZF_RING_1"/>
    <property type="match status" value="1"/>
</dbReference>
<dbReference type="Pfam" id="PF13445">
    <property type="entry name" value="zf-RING_UBOX"/>
    <property type="match status" value="1"/>
</dbReference>
<dbReference type="Pfam" id="PF00400">
    <property type="entry name" value="WD40"/>
    <property type="match status" value="3"/>
</dbReference>
<protein>
    <recommendedName>
        <fullName evidence="8">RING-type domain-containing protein</fullName>
    </recommendedName>
</protein>
<sequence>MASPPSPPPPPECPICLNPYSYSETVPLVLSCGHSVCRLCLLTLPRSLPNALRCPICSQLVPSLSLPRNIDLLRFSSPSPSPPRRPSPIAVTDHRFTPLPLTDAPIVAEWKDWIIPSDAIEGSTTTSAAMNHRRFPMREGQKVSLLNLFTPPESIEGLSLTYAARVVRAVSRLGDAVAEEVRAVLRASMGRRGLGRVYGLWMKGDELFLVCDGLCREAVVGVMGDDLVRFGVVGVELCEAVMGLHCKGVACGCLAMSCFGLDGFGHWLLDLSGVVEICRNERGRVVVENDRTYCGVIVSPEVFVALNDRQTVPSLGCGADLWALACVLVAALIGDGFVEELFQGFYSLVLTKTDREPEECLVEYEVWLEGVVSELGGFSLGTEFEELKQMLCECLNYDPGSRPQLRELWKCMRRLISKSFDEDPAGLDVLDSVGGDSVKCLVFGEICSSKQQAEFDLQSSDGGALERGLTCEEDRGNGNLVKGLTGGALRFVTLEGHRDSVSGLAVGGGFLFSSSFDKTIHVWSLQDFSHVETLKGHEHRVTALIISEANEPLCISGDSGSGIFVWGIGDGGLLDKKPLKNWYDHKDWRYSGVHSLAVSGFERLYSGSGDKTIKAWSLQDYSLICTMSGHKSAVSSLTVCDNVLYSGSWDGTVRLWWLHDHTPLAVLGDETLGNVSPVLSLSVSCGFLVASHESGYLKIWKNAVLMSSTQAQGGAIFALHLDGKWLFFGGWEKIVAIQELSEDEIQLESRLVGSIACDDVITCLLYYNGKLFVGFANKDIKVYNYFPDANAPDACSLPVQTH</sequence>
<dbReference type="InterPro" id="IPR036322">
    <property type="entry name" value="WD40_repeat_dom_sf"/>
</dbReference>
<feature type="repeat" description="WD" evidence="7">
    <location>
        <begin position="627"/>
        <end position="656"/>
    </location>
</feature>
<dbReference type="Gene3D" id="3.30.40.10">
    <property type="entry name" value="Zinc/RING finger domain, C3HC4 (zinc finger)"/>
    <property type="match status" value="1"/>
</dbReference>
<name>A0AAV9AHC7_ACOGR</name>
<feature type="repeat" description="WD" evidence="7">
    <location>
        <begin position="494"/>
        <end position="533"/>
    </location>
</feature>
<dbReference type="SUPFAM" id="SSF56112">
    <property type="entry name" value="Protein kinase-like (PK-like)"/>
    <property type="match status" value="1"/>
</dbReference>
<dbReference type="Gene3D" id="1.10.510.10">
    <property type="entry name" value="Transferase(Phosphotransferase) domain 1"/>
    <property type="match status" value="1"/>
</dbReference>
<dbReference type="PANTHER" id="PTHR44489:SF11">
    <property type="entry name" value="WD REPEAT DOMAIN 86"/>
    <property type="match status" value="1"/>
</dbReference>
<dbReference type="PROSITE" id="PS50082">
    <property type="entry name" value="WD_REPEATS_2"/>
    <property type="match status" value="2"/>
</dbReference>
<evidence type="ECO:0000256" key="6">
    <source>
        <dbReference type="PROSITE-ProRule" id="PRU00175"/>
    </source>
</evidence>
<accession>A0AAV9AHC7</accession>
<dbReference type="SMART" id="SM00220">
    <property type="entry name" value="S_TKc"/>
    <property type="match status" value="1"/>
</dbReference>
<keyword evidence="1 7" id="KW-0853">WD repeat</keyword>
<dbReference type="InterPro" id="IPR013083">
    <property type="entry name" value="Znf_RING/FYVE/PHD"/>
</dbReference>
<dbReference type="EMBL" id="JAUJYN010000009">
    <property type="protein sequence ID" value="KAK1263577.1"/>
    <property type="molecule type" value="Genomic_DNA"/>
</dbReference>
<dbReference type="AlphaFoldDB" id="A0AAV9AHC7"/>
<keyword evidence="3" id="KW-0677">Repeat</keyword>
<reference evidence="9" key="1">
    <citation type="journal article" date="2023" name="Nat. Commun.">
        <title>Diploid and tetraploid genomes of Acorus and the evolution of monocots.</title>
        <authorList>
            <person name="Ma L."/>
            <person name="Liu K.W."/>
            <person name="Li Z."/>
            <person name="Hsiao Y.Y."/>
            <person name="Qi Y."/>
            <person name="Fu T."/>
            <person name="Tang G.D."/>
            <person name="Zhang D."/>
            <person name="Sun W.H."/>
            <person name="Liu D.K."/>
            <person name="Li Y."/>
            <person name="Chen G.Z."/>
            <person name="Liu X.D."/>
            <person name="Liao X.Y."/>
            <person name="Jiang Y.T."/>
            <person name="Yu X."/>
            <person name="Hao Y."/>
            <person name="Huang J."/>
            <person name="Zhao X.W."/>
            <person name="Ke S."/>
            <person name="Chen Y.Y."/>
            <person name="Wu W.L."/>
            <person name="Hsu J.L."/>
            <person name="Lin Y.F."/>
            <person name="Huang M.D."/>
            <person name="Li C.Y."/>
            <person name="Huang L."/>
            <person name="Wang Z.W."/>
            <person name="Zhao X."/>
            <person name="Zhong W.Y."/>
            <person name="Peng D.H."/>
            <person name="Ahmad S."/>
            <person name="Lan S."/>
            <person name="Zhang J.S."/>
            <person name="Tsai W.C."/>
            <person name="Van de Peer Y."/>
            <person name="Liu Z.J."/>
        </authorList>
    </citation>
    <scope>NUCLEOTIDE SEQUENCE</scope>
    <source>
        <strain evidence="9">SCP</strain>
    </source>
</reference>
<dbReference type="Proteomes" id="UP001179952">
    <property type="component" value="Unassembled WGS sequence"/>
</dbReference>
<dbReference type="SMART" id="SM00320">
    <property type="entry name" value="WD40"/>
    <property type="match status" value="6"/>
</dbReference>
<evidence type="ECO:0000256" key="4">
    <source>
        <dbReference type="ARBA" id="ARBA00022771"/>
    </source>
</evidence>
<dbReference type="GO" id="GO:0004672">
    <property type="term" value="F:protein kinase activity"/>
    <property type="evidence" value="ECO:0007669"/>
    <property type="project" value="InterPro"/>
</dbReference>
<dbReference type="Gene3D" id="2.130.10.10">
    <property type="entry name" value="YVTN repeat-like/Quinoprotein amine dehydrogenase"/>
    <property type="match status" value="2"/>
</dbReference>
<dbReference type="SUPFAM" id="SSF57850">
    <property type="entry name" value="RING/U-box"/>
    <property type="match status" value="1"/>
</dbReference>
<dbReference type="GO" id="GO:0005524">
    <property type="term" value="F:ATP binding"/>
    <property type="evidence" value="ECO:0007669"/>
    <property type="project" value="InterPro"/>
</dbReference>